<dbReference type="PRINTS" id="PR00992">
    <property type="entry name" value="ALARACEMASE"/>
</dbReference>
<dbReference type="SUPFAM" id="SSF50621">
    <property type="entry name" value="Alanine racemase C-terminal domain-like"/>
    <property type="match status" value="1"/>
</dbReference>
<dbReference type="Gene3D" id="2.40.37.10">
    <property type="entry name" value="Lyase, Ornithine Decarboxylase, Chain A, domain 1"/>
    <property type="match status" value="1"/>
</dbReference>
<dbReference type="InterPro" id="IPR020622">
    <property type="entry name" value="Ala_racemase_pyridoxalP-BS"/>
</dbReference>
<comment type="catalytic activity">
    <reaction evidence="4">
        <text>L-alanine = D-alanine</text>
        <dbReference type="Rhea" id="RHEA:20249"/>
        <dbReference type="ChEBI" id="CHEBI:57416"/>
        <dbReference type="ChEBI" id="CHEBI:57972"/>
        <dbReference type="EC" id="5.1.1.1"/>
    </reaction>
</comment>
<evidence type="ECO:0000256" key="2">
    <source>
        <dbReference type="ARBA" id="ARBA00022898"/>
    </source>
</evidence>
<dbReference type="InterPro" id="IPR009006">
    <property type="entry name" value="Ala_racemase/Decarboxylase_C"/>
</dbReference>
<dbReference type="Gene3D" id="3.20.20.10">
    <property type="entry name" value="Alanine racemase"/>
    <property type="match status" value="1"/>
</dbReference>
<dbReference type="RefSeq" id="WP_338202098.1">
    <property type="nucleotide sequence ID" value="NZ_JAEKNR010000132.1"/>
</dbReference>
<accession>A0A934K4U2</accession>
<dbReference type="GO" id="GO:0030170">
    <property type="term" value="F:pyridoxal phosphate binding"/>
    <property type="evidence" value="ECO:0007669"/>
    <property type="project" value="UniProtKB-UniRule"/>
</dbReference>
<proteinExistence type="inferred from homology"/>
<dbReference type="InterPro" id="IPR001608">
    <property type="entry name" value="Ala_racemase_N"/>
</dbReference>
<keyword evidence="3 4" id="KW-0413">Isomerase</keyword>
<dbReference type="CDD" id="cd00430">
    <property type="entry name" value="PLPDE_III_AR"/>
    <property type="match status" value="1"/>
</dbReference>
<dbReference type="Proteomes" id="UP000612893">
    <property type="component" value="Unassembled WGS sequence"/>
</dbReference>
<protein>
    <recommendedName>
        <fullName evidence="4">Alanine racemase</fullName>
        <ecNumber evidence="4">5.1.1.1</ecNumber>
    </recommendedName>
</protein>
<dbReference type="SMART" id="SM01005">
    <property type="entry name" value="Ala_racemase_C"/>
    <property type="match status" value="1"/>
</dbReference>
<dbReference type="Pfam" id="PF00842">
    <property type="entry name" value="Ala_racemase_C"/>
    <property type="match status" value="1"/>
</dbReference>
<dbReference type="PANTHER" id="PTHR30511:SF0">
    <property type="entry name" value="ALANINE RACEMASE, CATABOLIC-RELATED"/>
    <property type="match status" value="1"/>
</dbReference>
<dbReference type="GO" id="GO:0005829">
    <property type="term" value="C:cytosol"/>
    <property type="evidence" value="ECO:0007669"/>
    <property type="project" value="TreeGrafter"/>
</dbReference>
<dbReference type="PROSITE" id="PS00395">
    <property type="entry name" value="ALANINE_RACEMASE"/>
    <property type="match status" value="1"/>
</dbReference>
<comment type="pathway">
    <text evidence="4">Amino-acid biosynthesis; D-alanine biosynthesis; D-alanine from L-alanine: step 1/1.</text>
</comment>
<feature type="active site" description="Proton acceptor; specific for D-alanine" evidence="4">
    <location>
        <position position="33"/>
    </location>
</feature>
<name>A0A934K4U2_9BACT</name>
<gene>
    <name evidence="8" type="primary">alr</name>
    <name evidence="8" type="ORF">JF922_12360</name>
</gene>
<comment type="similarity">
    <text evidence="4">Belongs to the alanine racemase family.</text>
</comment>
<comment type="caution">
    <text evidence="8">The sequence shown here is derived from an EMBL/GenBank/DDBJ whole genome shotgun (WGS) entry which is preliminary data.</text>
</comment>
<dbReference type="SUPFAM" id="SSF51419">
    <property type="entry name" value="PLP-binding barrel"/>
    <property type="match status" value="1"/>
</dbReference>
<dbReference type="AlphaFoldDB" id="A0A934K4U2"/>
<evidence type="ECO:0000256" key="3">
    <source>
        <dbReference type="ARBA" id="ARBA00023235"/>
    </source>
</evidence>
<dbReference type="FunFam" id="3.20.20.10:FF:000002">
    <property type="entry name" value="Alanine racemase"/>
    <property type="match status" value="1"/>
</dbReference>
<dbReference type="PANTHER" id="PTHR30511">
    <property type="entry name" value="ALANINE RACEMASE"/>
    <property type="match status" value="1"/>
</dbReference>
<keyword evidence="9" id="KW-1185">Reference proteome</keyword>
<evidence type="ECO:0000313" key="9">
    <source>
        <dbReference type="Proteomes" id="UP000612893"/>
    </source>
</evidence>
<dbReference type="GO" id="GO:0030632">
    <property type="term" value="P:D-alanine biosynthetic process"/>
    <property type="evidence" value="ECO:0007669"/>
    <property type="project" value="UniProtKB-UniRule"/>
</dbReference>
<dbReference type="EMBL" id="JAEKNR010000132">
    <property type="protein sequence ID" value="MBJ7598859.1"/>
    <property type="molecule type" value="Genomic_DNA"/>
</dbReference>
<feature type="modified residue" description="N6-(pyridoxal phosphate)lysine" evidence="4 5">
    <location>
        <position position="33"/>
    </location>
</feature>
<feature type="domain" description="Alanine racemase C-terminal" evidence="7">
    <location>
        <begin position="227"/>
        <end position="351"/>
    </location>
</feature>
<dbReference type="HAMAP" id="MF_01201">
    <property type="entry name" value="Ala_racemase"/>
    <property type="match status" value="1"/>
</dbReference>
<comment type="cofactor">
    <cofactor evidence="1 4 5">
        <name>pyridoxal 5'-phosphate</name>
        <dbReference type="ChEBI" id="CHEBI:597326"/>
    </cofactor>
</comment>
<dbReference type="Pfam" id="PF01168">
    <property type="entry name" value="Ala_racemase_N"/>
    <property type="match status" value="1"/>
</dbReference>
<evidence type="ECO:0000256" key="1">
    <source>
        <dbReference type="ARBA" id="ARBA00001933"/>
    </source>
</evidence>
<dbReference type="InterPro" id="IPR011079">
    <property type="entry name" value="Ala_racemase_C"/>
</dbReference>
<evidence type="ECO:0000256" key="5">
    <source>
        <dbReference type="PIRSR" id="PIRSR600821-50"/>
    </source>
</evidence>
<dbReference type="NCBIfam" id="TIGR00492">
    <property type="entry name" value="alr"/>
    <property type="match status" value="1"/>
</dbReference>
<dbReference type="GO" id="GO:0008784">
    <property type="term" value="F:alanine racemase activity"/>
    <property type="evidence" value="ECO:0007669"/>
    <property type="project" value="UniProtKB-UniRule"/>
</dbReference>
<evidence type="ECO:0000259" key="7">
    <source>
        <dbReference type="SMART" id="SM01005"/>
    </source>
</evidence>
<reference evidence="8" key="1">
    <citation type="submission" date="2020-10" db="EMBL/GenBank/DDBJ databases">
        <title>Ca. Dormibacterota MAGs.</title>
        <authorList>
            <person name="Montgomery K."/>
        </authorList>
    </citation>
    <scope>NUCLEOTIDE SEQUENCE [LARGE SCALE GENOMIC DNA]</scope>
    <source>
        <strain evidence="8">SC8812_S17_10</strain>
    </source>
</reference>
<evidence type="ECO:0000313" key="8">
    <source>
        <dbReference type="EMBL" id="MBJ7598859.1"/>
    </source>
</evidence>
<dbReference type="InterPro" id="IPR029066">
    <property type="entry name" value="PLP-binding_barrel"/>
</dbReference>
<keyword evidence="2 4" id="KW-0663">Pyridoxal phosphate</keyword>
<feature type="binding site" evidence="4 6">
    <location>
        <position position="130"/>
    </location>
    <ligand>
        <name>substrate</name>
    </ligand>
</feature>
<evidence type="ECO:0000256" key="4">
    <source>
        <dbReference type="HAMAP-Rule" id="MF_01201"/>
    </source>
</evidence>
<organism evidence="8 9">
    <name type="scientific">Candidatus Nephthysia bennettiae</name>
    <dbReference type="NCBI Taxonomy" id="3127016"/>
    <lineage>
        <taxon>Bacteria</taxon>
        <taxon>Bacillati</taxon>
        <taxon>Candidatus Dormiibacterota</taxon>
        <taxon>Candidatus Dormibacteria</taxon>
        <taxon>Candidatus Dormibacterales</taxon>
        <taxon>Candidatus Dormibacteraceae</taxon>
        <taxon>Candidatus Nephthysia</taxon>
    </lineage>
</organism>
<feature type="binding site" evidence="4 6">
    <location>
        <position position="296"/>
    </location>
    <ligand>
        <name>substrate</name>
    </ligand>
</feature>
<dbReference type="InterPro" id="IPR000821">
    <property type="entry name" value="Ala_racemase"/>
</dbReference>
<sequence length="352" mass="37375">MRCAEVDLTAVRHNVRYLQGRLADGIRLIAVVKADGYGHGAEEVARAALEAGAWGLAVSTLEEAAAFRGTIEPDRLLALGGLAPNEAVEAASAGCAVTCHSHELADALESARGPGDRLPVHLKVDTGMGRLGCSLSEAGGLARRLSRSSRLRLAGIYTHLASAEADEAFTRDQFDRFSRLLDGLDVDPGLRHAANSAAALRYPEMGLDAVRCGIALYGCEWPGLRAALSLRATIIQVKELSAGHSVGYGRTWVAERPTRVATVAIGYEDGVLRSRSGRGEVVVRGRRAPLIGRVSMDQITVDVTEVPEAKAGDTVTLVGKGISAEQVAEWSGTISYEVLTALGGRVRRVYRE</sequence>
<evidence type="ECO:0000256" key="6">
    <source>
        <dbReference type="PIRSR" id="PIRSR600821-52"/>
    </source>
</evidence>
<feature type="active site" description="Proton acceptor; specific for L-alanine" evidence="4">
    <location>
        <position position="248"/>
    </location>
</feature>
<comment type="function">
    <text evidence="4">Catalyzes the interconversion of L-alanine and D-alanine. May also act on other amino acids.</text>
</comment>
<dbReference type="EC" id="5.1.1.1" evidence="4"/>